<gene>
    <name evidence="1" type="ORF">GCM10011494_39540</name>
</gene>
<dbReference type="InterPro" id="IPR027056">
    <property type="entry name" value="Gluconate_2DH_su3"/>
</dbReference>
<organism evidence="1 2">
    <name type="scientific">Novosphingobium endophyticum</name>
    <dbReference type="NCBI Taxonomy" id="1955250"/>
    <lineage>
        <taxon>Bacteria</taxon>
        <taxon>Pseudomonadati</taxon>
        <taxon>Pseudomonadota</taxon>
        <taxon>Alphaproteobacteria</taxon>
        <taxon>Sphingomonadales</taxon>
        <taxon>Sphingomonadaceae</taxon>
        <taxon>Novosphingobium</taxon>
    </lineage>
</organism>
<dbReference type="PROSITE" id="PS51318">
    <property type="entry name" value="TAT"/>
    <property type="match status" value="1"/>
</dbReference>
<evidence type="ECO:0000313" key="2">
    <source>
        <dbReference type="Proteomes" id="UP000608154"/>
    </source>
</evidence>
<evidence type="ECO:0008006" key="3">
    <source>
        <dbReference type="Google" id="ProtNLM"/>
    </source>
</evidence>
<dbReference type="RefSeq" id="WP_188773278.1">
    <property type="nucleotide sequence ID" value="NZ_BMHK01000069.1"/>
</dbReference>
<reference evidence="1" key="2">
    <citation type="submission" date="2020-09" db="EMBL/GenBank/DDBJ databases">
        <authorList>
            <person name="Sun Q."/>
            <person name="Zhou Y."/>
        </authorList>
    </citation>
    <scope>NUCLEOTIDE SEQUENCE</scope>
    <source>
        <strain evidence="1">CGMCC 1.15095</strain>
    </source>
</reference>
<dbReference type="Proteomes" id="UP000608154">
    <property type="component" value="Unassembled WGS sequence"/>
</dbReference>
<proteinExistence type="predicted"/>
<reference evidence="1" key="1">
    <citation type="journal article" date="2014" name="Int. J. Syst. Evol. Microbiol.">
        <title>Complete genome sequence of Corynebacterium casei LMG S-19264T (=DSM 44701T), isolated from a smear-ripened cheese.</title>
        <authorList>
            <consortium name="US DOE Joint Genome Institute (JGI-PGF)"/>
            <person name="Walter F."/>
            <person name="Albersmeier A."/>
            <person name="Kalinowski J."/>
            <person name="Ruckert C."/>
        </authorList>
    </citation>
    <scope>NUCLEOTIDE SEQUENCE</scope>
    <source>
        <strain evidence="1">CGMCC 1.15095</strain>
    </source>
</reference>
<name>A0A916X7S6_9SPHN</name>
<dbReference type="InterPro" id="IPR006311">
    <property type="entry name" value="TAT_signal"/>
</dbReference>
<evidence type="ECO:0000313" key="1">
    <source>
        <dbReference type="EMBL" id="GGC16740.1"/>
    </source>
</evidence>
<sequence length="205" mass="21896">MADPLNLTRRSLIERMLLVAGVTATGGFSLPALAESAAGNRHLDAQRFTVLSAVADTIVPKTDTVGALEADVPTKFDAMLKDWASAQTRSQVAAALTEIDTLASRANGKSFALLDAKTRHDLLAPHDAASLKVLPADTKGGVATLMGFPNYTNPGYGRIKELVVMLYYLSEPALTQELTYEHTPGEWKPSIPVTPETRPAAGSMY</sequence>
<accession>A0A916X7S6</accession>
<protein>
    <recommendedName>
        <fullName evidence="3">Gluconate 2-dehydrogenase subunit 3 family protein</fullName>
    </recommendedName>
</protein>
<keyword evidence="2" id="KW-1185">Reference proteome</keyword>
<comment type="caution">
    <text evidence="1">The sequence shown here is derived from an EMBL/GenBank/DDBJ whole genome shotgun (WGS) entry which is preliminary data.</text>
</comment>
<dbReference type="EMBL" id="BMHK01000069">
    <property type="protein sequence ID" value="GGC16740.1"/>
    <property type="molecule type" value="Genomic_DNA"/>
</dbReference>
<dbReference type="Pfam" id="PF13618">
    <property type="entry name" value="Gluconate_2-dh3"/>
    <property type="match status" value="1"/>
</dbReference>
<dbReference type="AlphaFoldDB" id="A0A916X7S6"/>